<feature type="domain" description="Nudix hydrolase" evidence="2">
    <location>
        <begin position="36"/>
        <end position="174"/>
    </location>
</feature>
<protein>
    <submittedName>
        <fullName evidence="3">ADP-ribose diphosphatase</fullName>
    </submittedName>
</protein>
<dbReference type="PANTHER" id="PTHR11839">
    <property type="entry name" value="UDP/ADP-SUGAR PYROPHOSPHATASE"/>
    <property type="match status" value="1"/>
</dbReference>
<dbReference type="GO" id="GO:0005829">
    <property type="term" value="C:cytosol"/>
    <property type="evidence" value="ECO:0007669"/>
    <property type="project" value="TreeGrafter"/>
</dbReference>
<evidence type="ECO:0000313" key="4">
    <source>
        <dbReference type="Proteomes" id="UP000176288"/>
    </source>
</evidence>
<keyword evidence="1" id="KW-0378">Hydrolase</keyword>
<organism evidence="3 4">
    <name type="scientific">Boudabousia tangfeifanii</name>
    <dbReference type="NCBI Taxonomy" id="1912795"/>
    <lineage>
        <taxon>Bacteria</taxon>
        <taxon>Bacillati</taxon>
        <taxon>Actinomycetota</taxon>
        <taxon>Actinomycetes</taxon>
        <taxon>Actinomycetales</taxon>
        <taxon>Actinomycetaceae</taxon>
        <taxon>Boudabousia</taxon>
    </lineage>
</organism>
<keyword evidence="4" id="KW-1185">Reference proteome</keyword>
<dbReference type="AlphaFoldDB" id="A0A1D9MM84"/>
<evidence type="ECO:0000256" key="1">
    <source>
        <dbReference type="ARBA" id="ARBA00022801"/>
    </source>
</evidence>
<dbReference type="Gene3D" id="3.90.79.10">
    <property type="entry name" value="Nucleoside Triphosphate Pyrophosphohydrolase"/>
    <property type="match status" value="1"/>
</dbReference>
<dbReference type="InterPro" id="IPR015797">
    <property type="entry name" value="NUDIX_hydrolase-like_dom_sf"/>
</dbReference>
<reference evidence="3 4" key="1">
    <citation type="submission" date="2016-10" db="EMBL/GenBank/DDBJ databases">
        <title>Actinomyces aegypiusis sp. nov., isolated from the Aegypius monachus in Qinghai Tibet Plateau China.</title>
        <authorList>
            <person name="Wang Y."/>
        </authorList>
    </citation>
    <scope>NUCLEOTIDE SEQUENCE [LARGE SCALE GENOMIC DNA]</scope>
    <source>
        <strain evidence="3 4">VUL4_3</strain>
    </source>
</reference>
<dbReference type="GO" id="GO:0016787">
    <property type="term" value="F:hydrolase activity"/>
    <property type="evidence" value="ECO:0007669"/>
    <property type="project" value="UniProtKB-KW"/>
</dbReference>
<evidence type="ECO:0000313" key="3">
    <source>
        <dbReference type="EMBL" id="AOZ73481.1"/>
    </source>
</evidence>
<gene>
    <name evidence="3" type="ORF">BK816_05480</name>
</gene>
<evidence type="ECO:0000259" key="2">
    <source>
        <dbReference type="PROSITE" id="PS51462"/>
    </source>
</evidence>
<dbReference type="STRING" id="1912795.BK816_05480"/>
<dbReference type="InterPro" id="IPR000086">
    <property type="entry name" value="NUDIX_hydrolase_dom"/>
</dbReference>
<dbReference type="EMBL" id="CP017812">
    <property type="protein sequence ID" value="AOZ73481.1"/>
    <property type="molecule type" value="Genomic_DNA"/>
</dbReference>
<dbReference type="PANTHER" id="PTHR11839:SF31">
    <property type="entry name" value="ADP-RIBOSE PYROPHOSPHATASE"/>
    <property type="match status" value="1"/>
</dbReference>
<dbReference type="KEGG" id="avu:BK816_05480"/>
<dbReference type="SUPFAM" id="SSF55811">
    <property type="entry name" value="Nudix"/>
    <property type="match status" value="1"/>
</dbReference>
<sequence>MPVVSHEQIWQGRIVSLHSEQVDLGGKEPVTREYVRHPGAVAVVPLREYDGQTQVLMIKQYRHPVGKKLWEFPAGLLDIAGEDYQVAAARELAEETDLQAKTWNVLVDYYASPGGYTESLRVFLARDLSEVPVAQRNFVREEEEALFEYAWVNLSEALNAVLAGRITNPSAVLGILATSAAKEQNWTCLRPANSPWDR</sequence>
<dbReference type="Pfam" id="PF00293">
    <property type="entry name" value="NUDIX"/>
    <property type="match status" value="1"/>
</dbReference>
<dbReference type="CDD" id="cd24158">
    <property type="entry name" value="NUDIX_ADPRase_Rv1700"/>
    <property type="match status" value="1"/>
</dbReference>
<accession>A0A1D9MM84</accession>
<proteinExistence type="predicted"/>
<dbReference type="GO" id="GO:0006753">
    <property type="term" value="P:nucleoside phosphate metabolic process"/>
    <property type="evidence" value="ECO:0007669"/>
    <property type="project" value="TreeGrafter"/>
</dbReference>
<dbReference type="Proteomes" id="UP000176288">
    <property type="component" value="Chromosome"/>
</dbReference>
<dbReference type="PROSITE" id="PS51462">
    <property type="entry name" value="NUDIX"/>
    <property type="match status" value="1"/>
</dbReference>
<name>A0A1D9MM84_9ACTO</name>
<dbReference type="GO" id="GO:0019693">
    <property type="term" value="P:ribose phosphate metabolic process"/>
    <property type="evidence" value="ECO:0007669"/>
    <property type="project" value="TreeGrafter"/>
</dbReference>